<proteinExistence type="predicted"/>
<dbReference type="Proteomes" id="UP000297527">
    <property type="component" value="Unassembled WGS sequence"/>
</dbReference>
<keyword evidence="2" id="KW-1185">Reference proteome</keyword>
<reference evidence="1 2" key="1">
    <citation type="submission" date="2017-12" db="EMBL/GenBank/DDBJ databases">
        <title>Comparative genomics of Botrytis spp.</title>
        <authorList>
            <person name="Valero-Jimenez C.A."/>
            <person name="Tapia P."/>
            <person name="Veloso J."/>
            <person name="Silva-Moreno E."/>
            <person name="Staats M."/>
            <person name="Valdes J.H."/>
            <person name="Van Kan J.A.L."/>
        </authorList>
    </citation>
    <scope>NUCLEOTIDE SEQUENCE [LARGE SCALE GENOMIC DNA]</scope>
    <source>
        <strain evidence="1 2">MUCL11595</strain>
    </source>
</reference>
<dbReference type="PANTHER" id="PTHR43167:SF1">
    <property type="entry name" value="PUTATIVE (AFU_ORTHOLOGUE AFUA_6G01830)-RELATED"/>
    <property type="match status" value="1"/>
</dbReference>
<name>A0A4Z1HMM1_9HELO</name>
<gene>
    <name evidence="1" type="ORF">BCON_0185g00070</name>
</gene>
<accession>A0A4Z1HMM1</accession>
<evidence type="ECO:0008006" key="3">
    <source>
        <dbReference type="Google" id="ProtNLM"/>
    </source>
</evidence>
<dbReference type="InterPro" id="IPR029063">
    <property type="entry name" value="SAM-dependent_MTases_sf"/>
</dbReference>
<organism evidence="1 2">
    <name type="scientific">Botryotinia convoluta</name>
    <dbReference type="NCBI Taxonomy" id="54673"/>
    <lineage>
        <taxon>Eukaryota</taxon>
        <taxon>Fungi</taxon>
        <taxon>Dikarya</taxon>
        <taxon>Ascomycota</taxon>
        <taxon>Pezizomycotina</taxon>
        <taxon>Leotiomycetes</taxon>
        <taxon>Helotiales</taxon>
        <taxon>Sclerotiniaceae</taxon>
        <taxon>Botryotinia</taxon>
    </lineage>
</organism>
<dbReference type="EMBL" id="PQXN01000185">
    <property type="protein sequence ID" value="TGO50356.1"/>
    <property type="molecule type" value="Genomic_DNA"/>
</dbReference>
<sequence length="126" mass="13982">MIGGEGKVIATEKESGKAEKARGYWGEAGEDVSRYIELRKGDLLERLREDIPVVDLVVLDVWAPIALPALKILEPRMRKGAVVIVDNIVDSAEGYADLLEHLEEPANSYTNLTIPYDKGLQMSIKF</sequence>
<dbReference type="SUPFAM" id="SSF53335">
    <property type="entry name" value="S-adenosyl-L-methionine-dependent methyltransferases"/>
    <property type="match status" value="1"/>
</dbReference>
<dbReference type="PANTHER" id="PTHR43167">
    <property type="entry name" value="PUTATIVE (AFU_ORTHOLOGUE AFUA_6G01830)-RELATED"/>
    <property type="match status" value="1"/>
</dbReference>
<comment type="caution">
    <text evidence="1">The sequence shown here is derived from an EMBL/GenBank/DDBJ whole genome shotgun (WGS) entry which is preliminary data.</text>
</comment>
<dbReference type="Gene3D" id="3.40.50.150">
    <property type="entry name" value="Vaccinia Virus protein VP39"/>
    <property type="match status" value="1"/>
</dbReference>
<evidence type="ECO:0000313" key="1">
    <source>
        <dbReference type="EMBL" id="TGO50356.1"/>
    </source>
</evidence>
<dbReference type="AlphaFoldDB" id="A0A4Z1HMM1"/>
<dbReference type="OrthoDB" id="4863010at2759"/>
<evidence type="ECO:0000313" key="2">
    <source>
        <dbReference type="Proteomes" id="UP000297527"/>
    </source>
</evidence>
<protein>
    <recommendedName>
        <fullName evidence="3">O-methyltransferase domain-containing protein</fullName>
    </recommendedName>
</protein>